<dbReference type="Gene3D" id="4.10.400.10">
    <property type="entry name" value="Low-density Lipoprotein Receptor"/>
    <property type="match status" value="2"/>
</dbReference>
<feature type="disulfide bond" evidence="3">
    <location>
        <begin position="953"/>
        <end position="968"/>
    </location>
</feature>
<evidence type="ECO:0000256" key="3">
    <source>
        <dbReference type="PROSITE-ProRule" id="PRU00124"/>
    </source>
</evidence>
<dbReference type="CDD" id="cd00112">
    <property type="entry name" value="LDLa"/>
    <property type="match status" value="2"/>
</dbReference>
<keyword evidence="1 3" id="KW-1015">Disulfide bond</keyword>
<feature type="domain" description="CUB" evidence="5">
    <location>
        <begin position="685"/>
        <end position="791"/>
    </location>
</feature>
<dbReference type="PRINTS" id="PR00020">
    <property type="entry name" value="MAMDOMAIN"/>
</dbReference>
<dbReference type="PROSITE" id="PS50060">
    <property type="entry name" value="MAM_2"/>
    <property type="match status" value="3"/>
</dbReference>
<dbReference type="PROSITE" id="PS00740">
    <property type="entry name" value="MAM_1"/>
    <property type="match status" value="1"/>
</dbReference>
<dbReference type="CDD" id="cd00041">
    <property type="entry name" value="CUB"/>
    <property type="match status" value="3"/>
</dbReference>
<dbReference type="PROSITE" id="PS01180">
    <property type="entry name" value="CUB"/>
    <property type="match status" value="3"/>
</dbReference>
<dbReference type="Pfam" id="PF00057">
    <property type="entry name" value="Ldl_recept_a"/>
    <property type="match status" value="2"/>
</dbReference>
<feature type="domain" description="MAM" evidence="6">
    <location>
        <begin position="215"/>
        <end position="376"/>
    </location>
</feature>
<dbReference type="SMART" id="SM00042">
    <property type="entry name" value="CUB"/>
    <property type="match status" value="3"/>
</dbReference>
<evidence type="ECO:0000313" key="7">
    <source>
        <dbReference type="Proteomes" id="UP000694865"/>
    </source>
</evidence>
<name>A0ABM0MC01_SACKO</name>
<feature type="region of interest" description="Disordered" evidence="4">
    <location>
        <begin position="232"/>
        <end position="253"/>
    </location>
</feature>
<dbReference type="InterPro" id="IPR023415">
    <property type="entry name" value="LDLR_class-A_CS"/>
</dbReference>
<feature type="domain" description="CUB" evidence="5">
    <location>
        <begin position="383"/>
        <end position="490"/>
    </location>
</feature>
<gene>
    <name evidence="8" type="primary">LOC100369372</name>
</gene>
<keyword evidence="7" id="KW-1185">Reference proteome</keyword>
<dbReference type="RefSeq" id="XP_006817542.1">
    <property type="nucleotide sequence ID" value="XM_006817479.1"/>
</dbReference>
<protein>
    <submittedName>
        <fullName evidence="8">MAM and LDL-receptor class A domain-containing protein C10orf112-like</fullName>
    </submittedName>
</protein>
<dbReference type="SMART" id="SM00137">
    <property type="entry name" value="MAM"/>
    <property type="match status" value="3"/>
</dbReference>
<dbReference type="Gene3D" id="2.60.120.200">
    <property type="match status" value="3"/>
</dbReference>
<dbReference type="InterPro" id="IPR051560">
    <property type="entry name" value="MAM_domain-containing"/>
</dbReference>
<dbReference type="InterPro" id="IPR000998">
    <property type="entry name" value="MAM_dom"/>
</dbReference>
<proteinExistence type="predicted"/>
<evidence type="ECO:0000256" key="4">
    <source>
        <dbReference type="SAM" id="MobiDB-lite"/>
    </source>
</evidence>
<feature type="disulfide bond" evidence="3">
    <location>
        <begin position="973"/>
        <end position="985"/>
    </location>
</feature>
<dbReference type="Pfam" id="PF00629">
    <property type="entry name" value="MAM"/>
    <property type="match status" value="3"/>
</dbReference>
<dbReference type="Pfam" id="PF00431">
    <property type="entry name" value="CUB"/>
    <property type="match status" value="3"/>
</dbReference>
<dbReference type="PANTHER" id="PTHR23282:SF101">
    <property type="entry name" value="MAM DOMAIN-CONTAINING PROTEIN"/>
    <property type="match status" value="1"/>
</dbReference>
<dbReference type="PROSITE" id="PS01209">
    <property type="entry name" value="LDLRA_1"/>
    <property type="match status" value="1"/>
</dbReference>
<feature type="region of interest" description="Disordered" evidence="4">
    <location>
        <begin position="39"/>
        <end position="86"/>
    </location>
</feature>
<dbReference type="PANTHER" id="PTHR23282">
    <property type="entry name" value="APICAL ENDOSOMAL GLYCOPROTEIN PRECURSOR"/>
    <property type="match status" value="1"/>
</dbReference>
<feature type="disulfide bond" evidence="3">
    <location>
        <begin position="934"/>
        <end position="946"/>
    </location>
</feature>
<dbReference type="Gene3D" id="2.60.120.290">
    <property type="entry name" value="Spermadhesin, CUB domain"/>
    <property type="match status" value="2"/>
</dbReference>
<feature type="domain" description="MAM" evidence="6">
    <location>
        <begin position="768"/>
        <end position="929"/>
    </location>
</feature>
<dbReference type="PROSITE" id="PS50068">
    <property type="entry name" value="LDLRA_2"/>
    <property type="match status" value="2"/>
</dbReference>
<dbReference type="InterPro" id="IPR035914">
    <property type="entry name" value="Sperma_CUB_dom_sf"/>
</dbReference>
<dbReference type="InterPro" id="IPR036055">
    <property type="entry name" value="LDL_receptor-like_sf"/>
</dbReference>
<dbReference type="InterPro" id="IPR002172">
    <property type="entry name" value="LDrepeatLR_classA_rpt"/>
</dbReference>
<feature type="disulfide bond" evidence="3">
    <location>
        <begin position="941"/>
        <end position="959"/>
    </location>
</feature>
<dbReference type="SUPFAM" id="SSF57424">
    <property type="entry name" value="LDL receptor-like module"/>
    <property type="match status" value="2"/>
</dbReference>
<dbReference type="GeneID" id="100369372"/>
<accession>A0ABM0MC01</accession>
<evidence type="ECO:0000256" key="1">
    <source>
        <dbReference type="ARBA" id="ARBA00023157"/>
    </source>
</evidence>
<evidence type="ECO:0000259" key="5">
    <source>
        <dbReference type="PROSITE" id="PS01180"/>
    </source>
</evidence>
<dbReference type="SUPFAM" id="SSF49854">
    <property type="entry name" value="Spermadhesin, CUB domain"/>
    <property type="match status" value="3"/>
</dbReference>
<sequence>MEEIERQAILDRENGVVADGEFHRPVNRISEYAEERHRILENERNVPSAVSRNREDEDPADLQVSYQKDIPPQEGGSRKTRAKRNAEEGSINSINAACDEIIDQDLYELKSPNYPNVYDPNLLCTYSINVPVDKTLELEFTDFSVEYCGDGCTCDSLSIKGIPHCGDTLPGNNGLVNYATDGIHELIFQTDGNTQQRGFSVTIRRIPVVITPQPHLCDFELDGCGYQQGINDNQDWTRKSGPTDSTDTGPSVDHTTGTAQGYYIYVEGSIGLTGYTAQIASPVYEASPTANCLRFWYHMYGASMGTLSVYINDDDNVPLSQVFTATGDHGDVWLEAEVDFQVDGRYSVIFENTRGGGYQSDLAIDDIQLSREACNLGPPVIDCDGDFIWDFGVITSPAYPALYPENSDCSYRIHIPEGYYAEIWYRDVAIELCAASCPCDRLIMNSNALCGTTANLTDYLAPDANGIHEITFQSDWSVEFGGFYAEITILPGRPTHQIPMSCDFESMNVCGFVQDDDDVFDWTRNMGRTPSSATGPQVDHTYGDTSHAYMYIEASSPRLFGDRARLLTPTYDPTFSTLCVGFWYHMYGYDINALSVKLLEFPSPPNDTSITSLLWVQVGEVGNSWVYHEVSFYAGEYFQIAFDGVVGTSYDGDIAIDDIAITEGRCPSSPTVTPSPGPVTPVPECNRYLTDETDQISTPNFPDPYDNNEYCNWTIIIHPSKYGAIYFDFFDLEYSGAACLFDALIVDGNRFCGSTAPGFNGTTTTLPFDCHFEADESCNMVQAIRDDFDWSRNSGMTSSAATGPSGDHTLGTGYYVYIEASNPRVAGDEALVLTPPFHRLPVACLEFWYHMYGADMGTLEVSLLYENSSTISAPLFSVTGDQGDTWLKASVDIVSNEFWRVVFKGIRGSGFESDLAIDDISIKDESCTPQTITCRPDQYQCQDGACIPSYYLCDQIVDCSNLEDELNCSYATCAPGEFQCATGACINDRWYCDGVSDCKDNSDEVNCPQPTPKP</sequence>
<evidence type="ECO:0000259" key="6">
    <source>
        <dbReference type="PROSITE" id="PS50060"/>
    </source>
</evidence>
<feature type="disulfide bond" evidence="3">
    <location>
        <begin position="980"/>
        <end position="998"/>
    </location>
</feature>
<reference evidence="8" key="1">
    <citation type="submission" date="2025-08" db="UniProtKB">
        <authorList>
            <consortium name="RefSeq"/>
        </authorList>
    </citation>
    <scope>IDENTIFICATION</scope>
    <source>
        <tissue evidence="8">Testes</tissue>
    </source>
</reference>
<dbReference type="InterPro" id="IPR013320">
    <property type="entry name" value="ConA-like_dom_sf"/>
</dbReference>
<dbReference type="SMART" id="SM00192">
    <property type="entry name" value="LDLa"/>
    <property type="match status" value="2"/>
</dbReference>
<evidence type="ECO:0000313" key="8">
    <source>
        <dbReference type="RefSeq" id="XP_006817542.1"/>
    </source>
</evidence>
<dbReference type="SUPFAM" id="SSF49899">
    <property type="entry name" value="Concanavalin A-like lectins/glucanases"/>
    <property type="match status" value="3"/>
</dbReference>
<feature type="domain" description="CUB" evidence="5">
    <location>
        <begin position="98"/>
        <end position="206"/>
    </location>
</feature>
<feature type="disulfide bond" evidence="3">
    <location>
        <begin position="992"/>
        <end position="1007"/>
    </location>
</feature>
<comment type="caution">
    <text evidence="2">Lacks conserved residue(s) required for the propagation of feature annotation.</text>
</comment>
<organism evidence="7 8">
    <name type="scientific">Saccoglossus kowalevskii</name>
    <name type="common">Acorn worm</name>
    <dbReference type="NCBI Taxonomy" id="10224"/>
    <lineage>
        <taxon>Eukaryota</taxon>
        <taxon>Metazoa</taxon>
        <taxon>Hemichordata</taxon>
        <taxon>Enteropneusta</taxon>
        <taxon>Harrimaniidae</taxon>
        <taxon>Saccoglossus</taxon>
    </lineage>
</organism>
<dbReference type="PRINTS" id="PR00261">
    <property type="entry name" value="LDLRECEPTOR"/>
</dbReference>
<evidence type="ECO:0000256" key="2">
    <source>
        <dbReference type="PROSITE-ProRule" id="PRU00059"/>
    </source>
</evidence>
<feature type="domain" description="MAM" evidence="6">
    <location>
        <begin position="500"/>
        <end position="668"/>
    </location>
</feature>
<dbReference type="CDD" id="cd06263">
    <property type="entry name" value="MAM"/>
    <property type="match status" value="3"/>
</dbReference>
<dbReference type="InterPro" id="IPR000859">
    <property type="entry name" value="CUB_dom"/>
</dbReference>
<dbReference type="Proteomes" id="UP000694865">
    <property type="component" value="Unplaced"/>
</dbReference>